<proteinExistence type="predicted"/>
<accession>A0ABD1W852</accession>
<dbReference type="EMBL" id="JBFOLJ010000004">
    <property type="protein sequence ID" value="KAL2545737.1"/>
    <property type="molecule type" value="Genomic_DNA"/>
</dbReference>
<dbReference type="Proteomes" id="UP001604277">
    <property type="component" value="Unassembled WGS sequence"/>
</dbReference>
<comment type="caution">
    <text evidence="1">The sequence shown here is derived from an EMBL/GenBank/DDBJ whole genome shotgun (WGS) entry which is preliminary data.</text>
</comment>
<gene>
    <name evidence="1" type="ORF">Fot_14970</name>
</gene>
<dbReference type="AlphaFoldDB" id="A0ABD1W852"/>
<protein>
    <submittedName>
        <fullName evidence="1">Uncharacterized protein</fullName>
    </submittedName>
</protein>
<keyword evidence="2" id="KW-1185">Reference proteome</keyword>
<name>A0ABD1W852_9LAMI</name>
<evidence type="ECO:0000313" key="2">
    <source>
        <dbReference type="Proteomes" id="UP001604277"/>
    </source>
</evidence>
<evidence type="ECO:0000313" key="1">
    <source>
        <dbReference type="EMBL" id="KAL2545737.1"/>
    </source>
</evidence>
<sequence>MPPQEKVKRVAESTYDAIVQKKKAPKVREGLLKDVCKTRQTEEGRQTSPNPIEKAATSVHKYWTSTWEWAVDQASLLELVKMAEISIVRSHVLNCELYKVFEGHAELKAMGTKGDGELHSENRALRSKLALVDEARAQAEYKLMKTETIQRVCINARKWAELK</sequence>
<organism evidence="1 2">
    <name type="scientific">Forsythia ovata</name>
    <dbReference type="NCBI Taxonomy" id="205694"/>
    <lineage>
        <taxon>Eukaryota</taxon>
        <taxon>Viridiplantae</taxon>
        <taxon>Streptophyta</taxon>
        <taxon>Embryophyta</taxon>
        <taxon>Tracheophyta</taxon>
        <taxon>Spermatophyta</taxon>
        <taxon>Magnoliopsida</taxon>
        <taxon>eudicotyledons</taxon>
        <taxon>Gunneridae</taxon>
        <taxon>Pentapetalae</taxon>
        <taxon>asterids</taxon>
        <taxon>lamiids</taxon>
        <taxon>Lamiales</taxon>
        <taxon>Oleaceae</taxon>
        <taxon>Forsythieae</taxon>
        <taxon>Forsythia</taxon>
    </lineage>
</organism>
<reference evidence="2" key="1">
    <citation type="submission" date="2024-07" db="EMBL/GenBank/DDBJ databases">
        <title>Two chromosome-level genome assemblies of Korean endemic species Abeliophyllum distichum and Forsythia ovata (Oleaceae).</title>
        <authorList>
            <person name="Jang H."/>
        </authorList>
    </citation>
    <scope>NUCLEOTIDE SEQUENCE [LARGE SCALE GENOMIC DNA]</scope>
</reference>